<organism evidence="2 3">
    <name type="scientific">Candidatus Hydrogenisulfobacillus filiaventi</name>
    <dbReference type="NCBI Taxonomy" id="2707344"/>
    <lineage>
        <taxon>Bacteria</taxon>
        <taxon>Bacillati</taxon>
        <taxon>Bacillota</taxon>
        <taxon>Clostridia</taxon>
        <taxon>Eubacteriales</taxon>
        <taxon>Clostridiales Family XVII. Incertae Sedis</taxon>
        <taxon>Candidatus Hydrogenisulfobacillus</taxon>
    </lineage>
</organism>
<dbReference type="Gene3D" id="3.30.1050.10">
    <property type="entry name" value="SCP2 sterol-binding domain"/>
    <property type="match status" value="1"/>
</dbReference>
<dbReference type="KEGG" id="hfv:R50_2510"/>
<sequence>MSDAHPGLEAALADFSARCNADARLVTMNRDWNRTVLIAPADGAAGPYWIRTREGQVSWGQGEPEWDLRIEGPAAVLEAVFSGRMTPTEPYDNGDLLVKGSQEDLLRLDVITLLLWGE</sequence>
<name>A0A6F8ZK76_9FIRM</name>
<keyword evidence="3" id="KW-1185">Reference proteome</keyword>
<gene>
    <name evidence="2" type="ORF">R50_2510</name>
</gene>
<protein>
    <submittedName>
        <fullName evidence="2">Sterol carrier protein</fullName>
    </submittedName>
</protein>
<dbReference type="Pfam" id="PF02036">
    <property type="entry name" value="SCP2"/>
    <property type="match status" value="1"/>
</dbReference>
<proteinExistence type="predicted"/>
<dbReference type="Proteomes" id="UP000503399">
    <property type="component" value="Chromosome"/>
</dbReference>
<dbReference type="InterPro" id="IPR003033">
    <property type="entry name" value="SCP2_sterol-bd_dom"/>
</dbReference>
<evidence type="ECO:0000259" key="1">
    <source>
        <dbReference type="Pfam" id="PF02036"/>
    </source>
</evidence>
<dbReference type="AlphaFoldDB" id="A0A6F8ZK76"/>
<dbReference type="EMBL" id="LR778114">
    <property type="protein sequence ID" value="CAB1130002.1"/>
    <property type="molecule type" value="Genomic_DNA"/>
</dbReference>
<dbReference type="InterPro" id="IPR036527">
    <property type="entry name" value="SCP2_sterol-bd_dom_sf"/>
</dbReference>
<evidence type="ECO:0000313" key="2">
    <source>
        <dbReference type="EMBL" id="CAB1130002.1"/>
    </source>
</evidence>
<dbReference type="SUPFAM" id="SSF55718">
    <property type="entry name" value="SCP-like"/>
    <property type="match status" value="1"/>
</dbReference>
<accession>A0A6F8ZK76</accession>
<reference evidence="2 3" key="1">
    <citation type="submission" date="2020-02" db="EMBL/GenBank/DDBJ databases">
        <authorList>
            <person name="Hogendoorn C."/>
        </authorList>
    </citation>
    <scope>NUCLEOTIDE SEQUENCE [LARGE SCALE GENOMIC DNA]</scope>
    <source>
        <strain evidence="2">R501</strain>
    </source>
</reference>
<feature type="domain" description="SCP2" evidence="1">
    <location>
        <begin position="44"/>
        <end position="108"/>
    </location>
</feature>
<evidence type="ECO:0000313" key="3">
    <source>
        <dbReference type="Proteomes" id="UP000503399"/>
    </source>
</evidence>